<dbReference type="InterPro" id="IPR047794">
    <property type="entry name" value="C45_proenzyme-like"/>
</dbReference>
<dbReference type="Gene3D" id="1.10.10.2120">
    <property type="match status" value="1"/>
</dbReference>
<name>A0A0D1WWW2_9EURO</name>
<reference evidence="2 3" key="1">
    <citation type="submission" date="2015-01" db="EMBL/GenBank/DDBJ databases">
        <title>The Genome Sequence of Exophiala sideris CBS121828.</title>
        <authorList>
            <consortium name="The Broad Institute Genomics Platform"/>
            <person name="Cuomo C."/>
            <person name="de Hoog S."/>
            <person name="Gorbushina A."/>
            <person name="Stielow B."/>
            <person name="Teixiera M."/>
            <person name="Abouelleil A."/>
            <person name="Chapman S.B."/>
            <person name="Priest M."/>
            <person name="Young S.K."/>
            <person name="Wortman J."/>
            <person name="Nusbaum C."/>
            <person name="Birren B."/>
        </authorList>
    </citation>
    <scope>NUCLEOTIDE SEQUENCE [LARGE SCALE GENOMIC DNA]</scope>
    <source>
        <strain evidence="2 3">CBS 121828</strain>
    </source>
</reference>
<dbReference type="OrthoDB" id="189997at2759"/>
<dbReference type="PANTHER" id="PTHR34180:SF1">
    <property type="entry name" value="BETA-ALANYL-DOPAMINE_CARCININE HYDROLASE"/>
    <property type="match status" value="1"/>
</dbReference>
<dbReference type="EMBL" id="KN846953">
    <property type="protein sequence ID" value="KIV79651.1"/>
    <property type="molecule type" value="Genomic_DNA"/>
</dbReference>
<dbReference type="InterPro" id="IPR047801">
    <property type="entry name" value="Peptidase_C45"/>
</dbReference>
<dbReference type="NCBIfam" id="NF040521">
    <property type="entry name" value="C45_proenzyme"/>
    <property type="match status" value="1"/>
</dbReference>
<evidence type="ECO:0000259" key="1">
    <source>
        <dbReference type="Pfam" id="PF03417"/>
    </source>
</evidence>
<dbReference type="Pfam" id="PF03417">
    <property type="entry name" value="AAT"/>
    <property type="match status" value="1"/>
</dbReference>
<evidence type="ECO:0000313" key="3">
    <source>
        <dbReference type="Proteomes" id="UP000053599"/>
    </source>
</evidence>
<protein>
    <recommendedName>
        <fullName evidence="1">Peptidase C45 hydrolase domain-containing protein</fullName>
    </recommendedName>
</protein>
<evidence type="ECO:0000313" key="2">
    <source>
        <dbReference type="EMBL" id="KIV79651.1"/>
    </source>
</evidence>
<dbReference type="AlphaFoldDB" id="A0A0D1WWW2"/>
<dbReference type="STRING" id="1016849.A0A0D1WWW2"/>
<accession>A0A0D1WWW2</accession>
<dbReference type="HOGENOM" id="CLU_037787_1_0_1"/>
<dbReference type="Proteomes" id="UP000053599">
    <property type="component" value="Unassembled WGS sequence"/>
</dbReference>
<proteinExistence type="predicted"/>
<sequence>MDRIEPTARVPRRIELSGSPREIGLEHGRQLSQEIRSEIQLYGRIFQATTRMSWPSVQGIAREFSTTIARLVPDIYAEIEGIAEGAGVDVLDVVAINARSDIAHGLFSDGCSSLGWDRKQHGVLLAQNWDWTTEMQKNVVLMTITQPDKPSIWMVPEAGMVGKIGFNSASVGTCLNSIRAKPVDTSKLPVHVALRVCLNSRSKAEAVQRITDLGSIASAQHILLADPSGPVSLELTPLSDTHIPPDSQGIVCHTNHLVGNGDCREQPWADSPFRLARMQELIQQLARSDTPVDGAHLRETVFSDTLNAPYGICRQDDPGMPPERQSSTLFCIVMRLGVSTPSAEVVWGQPIKGANARIMHMPW</sequence>
<dbReference type="Gene3D" id="3.60.60.10">
    <property type="entry name" value="Penicillin V Acylase, Chain A"/>
    <property type="match status" value="1"/>
</dbReference>
<feature type="domain" description="Peptidase C45 hydrolase" evidence="1">
    <location>
        <begin position="121"/>
        <end position="335"/>
    </location>
</feature>
<organism evidence="2 3">
    <name type="scientific">Exophiala sideris</name>
    <dbReference type="NCBI Taxonomy" id="1016849"/>
    <lineage>
        <taxon>Eukaryota</taxon>
        <taxon>Fungi</taxon>
        <taxon>Dikarya</taxon>
        <taxon>Ascomycota</taxon>
        <taxon>Pezizomycotina</taxon>
        <taxon>Eurotiomycetes</taxon>
        <taxon>Chaetothyriomycetidae</taxon>
        <taxon>Chaetothyriales</taxon>
        <taxon>Herpotrichiellaceae</taxon>
        <taxon>Exophiala</taxon>
    </lineage>
</organism>
<dbReference type="PANTHER" id="PTHR34180">
    <property type="entry name" value="PEPTIDASE C45"/>
    <property type="match status" value="1"/>
</dbReference>
<gene>
    <name evidence="2" type="ORF">PV11_07199</name>
</gene>
<dbReference type="InterPro" id="IPR005079">
    <property type="entry name" value="Peptidase_C45_hydrolase"/>
</dbReference>